<dbReference type="RefSeq" id="WP_030281254.1">
    <property type="nucleotide sequence ID" value="NZ_JBEZVI010000030.1"/>
</dbReference>
<dbReference type="InterPro" id="IPR001845">
    <property type="entry name" value="HTH_ArsR_DNA-bd_dom"/>
</dbReference>
<evidence type="ECO:0000256" key="1">
    <source>
        <dbReference type="ARBA" id="ARBA00023015"/>
    </source>
</evidence>
<dbReference type="InterPro" id="IPR011991">
    <property type="entry name" value="ArsR-like_HTH"/>
</dbReference>
<dbReference type="EMBL" id="JBEZVI010000030">
    <property type="protein sequence ID" value="MEU3713796.1"/>
    <property type="molecule type" value="Genomic_DNA"/>
</dbReference>
<name>A0ABV2Z749_9ACTN</name>
<dbReference type="Proteomes" id="UP001550853">
    <property type="component" value="Unassembled WGS sequence"/>
</dbReference>
<evidence type="ECO:0000256" key="2">
    <source>
        <dbReference type="ARBA" id="ARBA00023125"/>
    </source>
</evidence>
<evidence type="ECO:0000313" key="6">
    <source>
        <dbReference type="Proteomes" id="UP001550853"/>
    </source>
</evidence>
<sequence>MGEWLVDAEVLARSRFVLSPLIETVATLRLLTASPAPARRDGRPSPAAAFRARLTADPFVRAWAAAGVGVRWTPDFLSRPPRHATPTFAGELARVRATPAPEARADLATACGGRLPRALDVPDPAGRAADLLDRVWQGVVRPDWPRRSRVLEADVVGRVHRLSRHGWAAAVADLGPRTRWLGNGRLRVNGADRPARDLTGADLLFVPVGGPNGWVAWELPDRYAMIYPASGTALTDGPGPAAPPSAPDPLARLLGSNRAALLTLLDAPRSTSHLAALTGLGLGSVGGHLKVLLDAGLVTRRRAGASVLYRRTPAAEALLGAGGTPRTADG</sequence>
<feature type="domain" description="HTH arsR-type" evidence="4">
    <location>
        <begin position="252"/>
        <end position="323"/>
    </location>
</feature>
<dbReference type="SUPFAM" id="SSF46785">
    <property type="entry name" value="Winged helix' DNA-binding domain"/>
    <property type="match status" value="1"/>
</dbReference>
<keyword evidence="6" id="KW-1185">Reference proteome</keyword>
<accession>A0ABV2Z749</accession>
<proteinExistence type="predicted"/>
<dbReference type="PANTHER" id="PTHR43132:SF6">
    <property type="entry name" value="HTH-TYPE TRANSCRIPTIONAL REPRESSOR CZRA"/>
    <property type="match status" value="1"/>
</dbReference>
<dbReference type="InterPro" id="IPR051011">
    <property type="entry name" value="Metal_resp_trans_reg"/>
</dbReference>
<keyword evidence="1" id="KW-0805">Transcription regulation</keyword>
<keyword evidence="2" id="KW-0238">DNA-binding</keyword>
<evidence type="ECO:0000313" key="5">
    <source>
        <dbReference type="EMBL" id="MEU3713796.1"/>
    </source>
</evidence>
<evidence type="ECO:0000259" key="4">
    <source>
        <dbReference type="SMART" id="SM00418"/>
    </source>
</evidence>
<dbReference type="InterPro" id="IPR036390">
    <property type="entry name" value="WH_DNA-bd_sf"/>
</dbReference>
<organism evidence="5 6">
    <name type="scientific">Streptomyces catenulae</name>
    <dbReference type="NCBI Taxonomy" id="66875"/>
    <lineage>
        <taxon>Bacteria</taxon>
        <taxon>Bacillati</taxon>
        <taxon>Actinomycetota</taxon>
        <taxon>Actinomycetes</taxon>
        <taxon>Kitasatosporales</taxon>
        <taxon>Streptomycetaceae</taxon>
        <taxon>Streptomyces</taxon>
    </lineage>
</organism>
<protein>
    <submittedName>
        <fullName evidence="5">Winged helix-turn-helix domain-containing protein</fullName>
    </submittedName>
</protein>
<dbReference type="Gene3D" id="1.10.10.10">
    <property type="entry name" value="Winged helix-like DNA-binding domain superfamily/Winged helix DNA-binding domain"/>
    <property type="match status" value="1"/>
</dbReference>
<dbReference type="InterPro" id="IPR036388">
    <property type="entry name" value="WH-like_DNA-bd_sf"/>
</dbReference>
<evidence type="ECO:0000256" key="3">
    <source>
        <dbReference type="ARBA" id="ARBA00023163"/>
    </source>
</evidence>
<dbReference type="SMART" id="SM00418">
    <property type="entry name" value="HTH_ARSR"/>
    <property type="match status" value="1"/>
</dbReference>
<comment type="caution">
    <text evidence="5">The sequence shown here is derived from an EMBL/GenBank/DDBJ whole genome shotgun (WGS) entry which is preliminary data.</text>
</comment>
<keyword evidence="3" id="KW-0804">Transcription</keyword>
<dbReference type="CDD" id="cd00090">
    <property type="entry name" value="HTH_ARSR"/>
    <property type="match status" value="1"/>
</dbReference>
<reference evidence="5 6" key="1">
    <citation type="submission" date="2024-06" db="EMBL/GenBank/DDBJ databases">
        <title>The Natural Products Discovery Center: Release of the First 8490 Sequenced Strains for Exploring Actinobacteria Biosynthetic Diversity.</title>
        <authorList>
            <person name="Kalkreuter E."/>
            <person name="Kautsar S.A."/>
            <person name="Yang D."/>
            <person name="Bader C.D."/>
            <person name="Teijaro C.N."/>
            <person name="Fluegel L."/>
            <person name="Davis C.M."/>
            <person name="Simpson J.R."/>
            <person name="Lauterbach L."/>
            <person name="Steele A.D."/>
            <person name="Gui C."/>
            <person name="Meng S."/>
            <person name="Li G."/>
            <person name="Viehrig K."/>
            <person name="Ye F."/>
            <person name="Su P."/>
            <person name="Kiefer A.F."/>
            <person name="Nichols A."/>
            <person name="Cepeda A.J."/>
            <person name="Yan W."/>
            <person name="Fan B."/>
            <person name="Jiang Y."/>
            <person name="Adhikari A."/>
            <person name="Zheng C.-J."/>
            <person name="Schuster L."/>
            <person name="Cowan T.M."/>
            <person name="Smanski M.J."/>
            <person name="Chevrette M.G."/>
            <person name="De Carvalho L.P.S."/>
            <person name="Shen B."/>
        </authorList>
    </citation>
    <scope>NUCLEOTIDE SEQUENCE [LARGE SCALE GENOMIC DNA]</scope>
    <source>
        <strain evidence="5 6">NPDC033039</strain>
    </source>
</reference>
<dbReference type="PANTHER" id="PTHR43132">
    <property type="entry name" value="ARSENICAL RESISTANCE OPERON REPRESSOR ARSR-RELATED"/>
    <property type="match status" value="1"/>
</dbReference>
<gene>
    <name evidence="5" type="ORF">AB0E61_27325</name>
</gene>